<name>A0AAD7H3R3_9AGAR</name>
<accession>A0AAD7H3R3</accession>
<evidence type="ECO:0000313" key="3">
    <source>
        <dbReference type="Proteomes" id="UP001215598"/>
    </source>
</evidence>
<dbReference type="EMBL" id="JARKIB010000404">
    <property type="protein sequence ID" value="KAJ7711110.1"/>
    <property type="molecule type" value="Genomic_DNA"/>
</dbReference>
<evidence type="ECO:0000256" key="1">
    <source>
        <dbReference type="SAM" id="MobiDB-lite"/>
    </source>
</evidence>
<dbReference type="AlphaFoldDB" id="A0AAD7H3R3"/>
<feature type="region of interest" description="Disordered" evidence="1">
    <location>
        <begin position="1"/>
        <end position="24"/>
    </location>
</feature>
<dbReference type="Proteomes" id="UP001215598">
    <property type="component" value="Unassembled WGS sequence"/>
</dbReference>
<protein>
    <submittedName>
        <fullName evidence="2">Uncharacterized protein</fullName>
    </submittedName>
</protein>
<organism evidence="2 3">
    <name type="scientific">Mycena metata</name>
    <dbReference type="NCBI Taxonomy" id="1033252"/>
    <lineage>
        <taxon>Eukaryota</taxon>
        <taxon>Fungi</taxon>
        <taxon>Dikarya</taxon>
        <taxon>Basidiomycota</taxon>
        <taxon>Agaricomycotina</taxon>
        <taxon>Agaricomycetes</taxon>
        <taxon>Agaricomycetidae</taxon>
        <taxon>Agaricales</taxon>
        <taxon>Marasmiineae</taxon>
        <taxon>Mycenaceae</taxon>
        <taxon>Mycena</taxon>
    </lineage>
</organism>
<sequence length="194" mass="21904">MEHLDEVQKHWPSDQGEQKRPVSTTVERVNALTQFATPSSTTHRSFAHGETVCRGARHYNRPAKASGSLLTLNDLDLITPAPEEDIMVMLISYGFHATDSKSPRSMQGTCTTQQDSTLASPGSIYLTKLLSNHHVVAWRAFLWKPGALSWRVLQKHRPETRTTGSFKGDTFELKPYLHLLAHFTDHMDIYYNAV</sequence>
<feature type="compositionally biased region" description="Basic and acidic residues" evidence="1">
    <location>
        <begin position="1"/>
        <end position="20"/>
    </location>
</feature>
<evidence type="ECO:0000313" key="2">
    <source>
        <dbReference type="EMBL" id="KAJ7711110.1"/>
    </source>
</evidence>
<keyword evidence="3" id="KW-1185">Reference proteome</keyword>
<gene>
    <name evidence="2" type="ORF">B0H16DRAFT_1480562</name>
</gene>
<comment type="caution">
    <text evidence="2">The sequence shown here is derived from an EMBL/GenBank/DDBJ whole genome shotgun (WGS) entry which is preliminary data.</text>
</comment>
<proteinExistence type="predicted"/>
<reference evidence="2" key="1">
    <citation type="submission" date="2023-03" db="EMBL/GenBank/DDBJ databases">
        <title>Massive genome expansion in bonnet fungi (Mycena s.s.) driven by repeated elements and novel gene families across ecological guilds.</title>
        <authorList>
            <consortium name="Lawrence Berkeley National Laboratory"/>
            <person name="Harder C.B."/>
            <person name="Miyauchi S."/>
            <person name="Viragh M."/>
            <person name="Kuo A."/>
            <person name="Thoen E."/>
            <person name="Andreopoulos B."/>
            <person name="Lu D."/>
            <person name="Skrede I."/>
            <person name="Drula E."/>
            <person name="Henrissat B."/>
            <person name="Morin E."/>
            <person name="Kohler A."/>
            <person name="Barry K."/>
            <person name="LaButti K."/>
            <person name="Morin E."/>
            <person name="Salamov A."/>
            <person name="Lipzen A."/>
            <person name="Mereny Z."/>
            <person name="Hegedus B."/>
            <person name="Baldrian P."/>
            <person name="Stursova M."/>
            <person name="Weitz H."/>
            <person name="Taylor A."/>
            <person name="Grigoriev I.V."/>
            <person name="Nagy L.G."/>
            <person name="Martin F."/>
            <person name="Kauserud H."/>
        </authorList>
    </citation>
    <scope>NUCLEOTIDE SEQUENCE</scope>
    <source>
        <strain evidence="2">CBHHK182m</strain>
    </source>
</reference>